<dbReference type="Pfam" id="PF02036">
    <property type="entry name" value="SCP2"/>
    <property type="match status" value="1"/>
</dbReference>
<sequence>MRFLSPAWFDAVQAALDASDAVRDATRDSTLRLLQVVTGGPDGDVSYLVTAERGVVLIAPERPDVSADVTLAATWDTAVSIATGALAPHDAFTTGRLVVRGDIDVLRAQAPALAGLSHAFDEVREETSY</sequence>
<protein>
    <recommendedName>
        <fullName evidence="1">SCP2 domain-containing protein</fullName>
    </recommendedName>
</protein>
<name>A0A6J4HCW8_9ACTN</name>
<dbReference type="SUPFAM" id="SSF55718">
    <property type="entry name" value="SCP-like"/>
    <property type="match status" value="1"/>
</dbReference>
<evidence type="ECO:0000259" key="1">
    <source>
        <dbReference type="Pfam" id="PF02036"/>
    </source>
</evidence>
<dbReference type="InterPro" id="IPR003033">
    <property type="entry name" value="SCP2_sterol-bd_dom"/>
</dbReference>
<proteinExistence type="predicted"/>
<dbReference type="Gene3D" id="3.30.1050.10">
    <property type="entry name" value="SCP2 sterol-binding domain"/>
    <property type="match status" value="1"/>
</dbReference>
<reference evidence="2" key="1">
    <citation type="submission" date="2020-02" db="EMBL/GenBank/DDBJ databases">
        <authorList>
            <person name="Meier V. D."/>
        </authorList>
    </citation>
    <scope>NUCLEOTIDE SEQUENCE</scope>
    <source>
        <strain evidence="2">AVDCRST_MAG20</strain>
    </source>
</reference>
<dbReference type="InterPro" id="IPR036527">
    <property type="entry name" value="SCP2_sterol-bd_dom_sf"/>
</dbReference>
<dbReference type="AlphaFoldDB" id="A0A6J4HCW8"/>
<dbReference type="EMBL" id="CADCSY010000027">
    <property type="protein sequence ID" value="CAA9220099.1"/>
    <property type="molecule type" value="Genomic_DNA"/>
</dbReference>
<feature type="domain" description="SCP2" evidence="1">
    <location>
        <begin position="19"/>
        <end position="108"/>
    </location>
</feature>
<evidence type="ECO:0000313" key="2">
    <source>
        <dbReference type="EMBL" id="CAA9220099.1"/>
    </source>
</evidence>
<gene>
    <name evidence="2" type="ORF">AVDCRST_MAG20-685</name>
</gene>
<accession>A0A6J4HCW8</accession>
<organism evidence="2">
    <name type="scientific">uncultured Acidimicrobiales bacterium</name>
    <dbReference type="NCBI Taxonomy" id="310071"/>
    <lineage>
        <taxon>Bacteria</taxon>
        <taxon>Bacillati</taxon>
        <taxon>Actinomycetota</taxon>
        <taxon>Acidimicrobiia</taxon>
        <taxon>Acidimicrobiales</taxon>
        <taxon>environmental samples</taxon>
    </lineage>
</organism>